<reference evidence="2" key="1">
    <citation type="journal article" date="2019" name="Int. J. Syst. Evol. Microbiol.">
        <title>The Global Catalogue of Microorganisms (GCM) 10K type strain sequencing project: providing services to taxonomists for standard genome sequencing and annotation.</title>
        <authorList>
            <consortium name="The Broad Institute Genomics Platform"/>
            <consortium name="The Broad Institute Genome Sequencing Center for Infectious Disease"/>
            <person name="Wu L."/>
            <person name="Ma J."/>
        </authorList>
    </citation>
    <scope>NUCLEOTIDE SEQUENCE [LARGE SCALE GENOMIC DNA]</scope>
    <source>
        <strain evidence="2">JCM 17919</strain>
    </source>
</reference>
<protein>
    <recommendedName>
        <fullName evidence="3">Peptidoglycan-binding protein</fullName>
    </recommendedName>
</protein>
<accession>A0ABP8H6S8</accession>
<gene>
    <name evidence="1" type="ORF">GCM10023184_29860</name>
</gene>
<evidence type="ECO:0000313" key="2">
    <source>
        <dbReference type="Proteomes" id="UP001501725"/>
    </source>
</evidence>
<comment type="caution">
    <text evidence="1">The sequence shown here is derived from an EMBL/GenBank/DDBJ whole genome shotgun (WGS) entry which is preliminary data.</text>
</comment>
<dbReference type="Proteomes" id="UP001501725">
    <property type="component" value="Unassembled WGS sequence"/>
</dbReference>
<name>A0ABP8H6S8_9BACT</name>
<sequence length="513" mass="55803">MSSKLFPLLLLLFLGATAFLPSGTWQSKWVRRDADGTLRYTPDANGNVIPDFSRVGYYSGDHPIPEVPVVHTLAPSGGADDRARIQAAIDSIAGRPVDAAGFRGALLLQKGTYRVNGSLRIGASGIVLRGAGDGPGDTRLLATTRSKDPLIAVAGSGAPVEIRGTRTAITDAYVPAGSFSVTVADASGLKPGDAVIVLRPGTRQWISDLRMDQIVERPGTRQWQPAEYTLRFERVVTRVSGNTVFLDNPVVMPMETKYGGGFLYRYAFEGRIRHVGIEQLYCASEYDSDTAENHAWDAVHFSAVEQGWVRSVTARYFAYACVNLAATAKHITVADAHCSDHKSVITGGRRYSFNNDGQLNLFLRCTATDGRHDYVTGATVPGPNVFAHCTARRTHADIGPHHRWAMGTLYDNIDTDGEINVQDRGQMGTGHGWTGTTQVLWNCTASRVAVQSPYGVSGNNYCIGLKGTQWPGHFPDRPQGIWEGTNRKGLAPASLYEAQLQARRLAAKEERQR</sequence>
<proteinExistence type="predicted"/>
<organism evidence="1 2">
    <name type="scientific">Flaviaesturariibacter amylovorans</name>
    <dbReference type="NCBI Taxonomy" id="1084520"/>
    <lineage>
        <taxon>Bacteria</taxon>
        <taxon>Pseudomonadati</taxon>
        <taxon>Bacteroidota</taxon>
        <taxon>Chitinophagia</taxon>
        <taxon>Chitinophagales</taxon>
        <taxon>Chitinophagaceae</taxon>
        <taxon>Flaviaestuariibacter</taxon>
    </lineage>
</organism>
<keyword evidence="2" id="KW-1185">Reference proteome</keyword>
<dbReference type="InterPro" id="IPR011050">
    <property type="entry name" value="Pectin_lyase_fold/virulence"/>
</dbReference>
<dbReference type="SUPFAM" id="SSF51126">
    <property type="entry name" value="Pectin lyase-like"/>
    <property type="match status" value="1"/>
</dbReference>
<dbReference type="RefSeq" id="WP_345256550.1">
    <property type="nucleotide sequence ID" value="NZ_BAABGY010000008.1"/>
</dbReference>
<evidence type="ECO:0000313" key="1">
    <source>
        <dbReference type="EMBL" id="GAA4335224.1"/>
    </source>
</evidence>
<dbReference type="EMBL" id="BAABGY010000008">
    <property type="protein sequence ID" value="GAA4335224.1"/>
    <property type="molecule type" value="Genomic_DNA"/>
</dbReference>
<dbReference type="Gene3D" id="2.160.20.10">
    <property type="entry name" value="Single-stranded right-handed beta-helix, Pectin lyase-like"/>
    <property type="match status" value="1"/>
</dbReference>
<dbReference type="InterPro" id="IPR012334">
    <property type="entry name" value="Pectin_lyas_fold"/>
</dbReference>
<evidence type="ECO:0008006" key="3">
    <source>
        <dbReference type="Google" id="ProtNLM"/>
    </source>
</evidence>